<evidence type="ECO:0000313" key="1">
    <source>
        <dbReference type="EMBL" id="ANY67127.1"/>
    </source>
</evidence>
<sequence length="75" mass="8903">MMTIATNADFTKGNMIYRNVWNRLHPSRVGASYLHTRNDYFRPSYLRPDPLAFLAPQHCTWVEMFDEPTQEKIIQ</sequence>
<name>A0A1B2DHB7_9BACL</name>
<dbReference type="AlphaFoldDB" id="A0A1B2DHB7"/>
<dbReference type="EMBL" id="CP016808">
    <property type="protein sequence ID" value="ANY67127.1"/>
    <property type="molecule type" value="Genomic_DNA"/>
</dbReference>
<accession>A0A1B2DHB7</accession>
<reference evidence="1" key="1">
    <citation type="submission" date="2016-08" db="EMBL/GenBank/DDBJ databases">
        <title>Complete Genome Seqeunce of Paenibacillus sp. BIHB 4019 from tea rhizoplane.</title>
        <authorList>
            <person name="Thakur R."/>
            <person name="Swarnkar M.K."/>
            <person name="Gulati A."/>
        </authorList>
    </citation>
    <scope>NUCLEOTIDE SEQUENCE [LARGE SCALE GENOMIC DNA]</scope>
    <source>
        <strain evidence="1">BIHB4019</strain>
    </source>
</reference>
<organism evidence="1">
    <name type="scientific">Paenibacillus sp. BIHB 4019</name>
    <dbReference type="NCBI Taxonomy" id="1870819"/>
    <lineage>
        <taxon>Bacteria</taxon>
        <taxon>Bacillati</taxon>
        <taxon>Bacillota</taxon>
        <taxon>Bacilli</taxon>
        <taxon>Bacillales</taxon>
        <taxon>Paenibacillaceae</taxon>
        <taxon>Paenibacillus</taxon>
    </lineage>
</organism>
<protein>
    <submittedName>
        <fullName evidence="1">Uncharacterized protein</fullName>
    </submittedName>
</protein>
<proteinExistence type="predicted"/>
<gene>
    <name evidence="1" type="ORF">BBD42_12125</name>
</gene>